<dbReference type="InterPro" id="IPR006860">
    <property type="entry name" value="FecR"/>
</dbReference>
<feature type="domain" description="FecR protein" evidence="1">
    <location>
        <begin position="181"/>
        <end position="277"/>
    </location>
</feature>
<dbReference type="PANTHER" id="PTHR30273:SF2">
    <property type="entry name" value="PROTEIN FECR"/>
    <property type="match status" value="1"/>
</dbReference>
<dbReference type="Pfam" id="PF04773">
    <property type="entry name" value="FecR"/>
    <property type="match status" value="1"/>
</dbReference>
<evidence type="ECO:0000313" key="4">
    <source>
        <dbReference type="Proteomes" id="UP000193420"/>
    </source>
</evidence>
<dbReference type="Gene3D" id="3.55.50.30">
    <property type="match status" value="1"/>
</dbReference>
<dbReference type="Gene3D" id="2.60.120.1440">
    <property type="match status" value="1"/>
</dbReference>
<dbReference type="InterPro" id="IPR012373">
    <property type="entry name" value="Ferrdict_sens_TM"/>
</dbReference>
<protein>
    <submittedName>
        <fullName evidence="3">FecR family protein</fullName>
    </submittedName>
</protein>
<proteinExistence type="predicted"/>
<dbReference type="PANTHER" id="PTHR30273">
    <property type="entry name" value="PERIPLASMIC SIGNAL SENSOR AND SIGMA FACTOR ACTIVATOR FECR-RELATED"/>
    <property type="match status" value="1"/>
</dbReference>
<dbReference type="RefSeq" id="WP_085496399.1">
    <property type="nucleotide sequence ID" value="NZ_FXAO01000001.1"/>
</dbReference>
<evidence type="ECO:0000313" key="3">
    <source>
        <dbReference type="EMBL" id="SMG13987.1"/>
    </source>
</evidence>
<evidence type="ECO:0000259" key="1">
    <source>
        <dbReference type="Pfam" id="PF04773"/>
    </source>
</evidence>
<organism evidence="3 4">
    <name type="scientific">Arenibacter troitsensis</name>
    <dbReference type="NCBI Taxonomy" id="188872"/>
    <lineage>
        <taxon>Bacteria</taxon>
        <taxon>Pseudomonadati</taxon>
        <taxon>Bacteroidota</taxon>
        <taxon>Flavobacteriia</taxon>
        <taxon>Flavobacteriales</taxon>
        <taxon>Flavobacteriaceae</taxon>
        <taxon>Arenibacter</taxon>
    </lineage>
</organism>
<dbReference type="Pfam" id="PF16344">
    <property type="entry name" value="FecR_C"/>
    <property type="match status" value="1"/>
</dbReference>
<accession>A0A1X7IHT2</accession>
<reference evidence="4" key="1">
    <citation type="submission" date="2017-04" db="EMBL/GenBank/DDBJ databases">
        <authorList>
            <person name="Varghese N."/>
            <person name="Submissions S."/>
        </authorList>
    </citation>
    <scope>NUCLEOTIDE SEQUENCE [LARGE SCALE GENOMIC DNA]</scope>
    <source>
        <strain evidence="4">DSM 19835</strain>
    </source>
</reference>
<dbReference type="OrthoDB" id="649666at2"/>
<keyword evidence="4" id="KW-1185">Reference proteome</keyword>
<dbReference type="Proteomes" id="UP000193420">
    <property type="component" value="Unassembled WGS sequence"/>
</dbReference>
<dbReference type="GO" id="GO:0016989">
    <property type="term" value="F:sigma factor antagonist activity"/>
    <property type="evidence" value="ECO:0007669"/>
    <property type="project" value="TreeGrafter"/>
</dbReference>
<dbReference type="AlphaFoldDB" id="A0A1X7IHT2"/>
<evidence type="ECO:0000259" key="2">
    <source>
        <dbReference type="Pfam" id="PF16344"/>
    </source>
</evidence>
<feature type="domain" description="Protein FecR C-terminal" evidence="2">
    <location>
        <begin position="321"/>
        <end position="389"/>
    </location>
</feature>
<dbReference type="STRING" id="188872.SAMN03080602_00836"/>
<dbReference type="EMBL" id="FXAO01000001">
    <property type="protein sequence ID" value="SMG13987.1"/>
    <property type="molecule type" value="Genomic_DNA"/>
</dbReference>
<dbReference type="InterPro" id="IPR032508">
    <property type="entry name" value="FecR_C"/>
</dbReference>
<name>A0A1X7IHT2_9FLAO</name>
<gene>
    <name evidence="3" type="ORF">SAMN03080602_00836</name>
</gene>
<sequence length="390" mass="44204">MKSIENKELFNKYIRRECSEEELRQIIAYFKNSKDFSSVPTYEEVSKLLEDYPDLEEEVAKRIYNNILEANKDEHLPVKAKKTYSILKYAAAAVLIGILATSYFLSDNKYNTPQENTPNNVVNTVVPGTDKATLTLGDGSVVALQKGNAVKTQNANSDGEKIVYKAVGGKPKEMVYNYLTIPRGGQFNVVLSDGTEVWLNSETQLKYPVHFEEGKVREVELVYGEAYFDVSPSTEHGGSKFRVMNKAQEVEVLGTEFNIKAYKDDTNVYTTLVEGKVVVGSGDLKQYLTPNQQSHLNLENNRIKVTVVDVNVETSWKNGIFSFKGMPLKNIMKVISRWYDVDVVFENKELESLKFKGVLDKYQSIEEILNIMTSSTINNYEIKNKTIIIK</sequence>